<keyword evidence="2" id="KW-1185">Reference proteome</keyword>
<dbReference type="Pfam" id="PF20462">
    <property type="entry name" value="DUF6715"/>
    <property type="match status" value="1"/>
</dbReference>
<organism evidence="1 2">
    <name type="scientific">Anaerocolumna cellulosilytica</name>
    <dbReference type="NCBI Taxonomy" id="433286"/>
    <lineage>
        <taxon>Bacteria</taxon>
        <taxon>Bacillati</taxon>
        <taxon>Bacillota</taxon>
        <taxon>Clostridia</taxon>
        <taxon>Lachnospirales</taxon>
        <taxon>Lachnospiraceae</taxon>
        <taxon>Anaerocolumna</taxon>
    </lineage>
</organism>
<dbReference type="RefSeq" id="WP_184091885.1">
    <property type="nucleotide sequence ID" value="NZ_AP023367.1"/>
</dbReference>
<name>A0A6S6RCQ1_9FIRM</name>
<dbReference type="EMBL" id="AP023367">
    <property type="protein sequence ID" value="BCJ96598.1"/>
    <property type="molecule type" value="Genomic_DNA"/>
</dbReference>
<gene>
    <name evidence="1" type="ORF">acsn021_41670</name>
</gene>
<evidence type="ECO:0000313" key="1">
    <source>
        <dbReference type="EMBL" id="BCJ96598.1"/>
    </source>
</evidence>
<dbReference type="AlphaFoldDB" id="A0A6S6RCQ1"/>
<evidence type="ECO:0000313" key="2">
    <source>
        <dbReference type="Proteomes" id="UP000515561"/>
    </source>
</evidence>
<accession>A0A6S6RCQ1</accession>
<protein>
    <submittedName>
        <fullName evidence="1">Uncharacterized protein</fullName>
    </submittedName>
</protein>
<reference evidence="1 2" key="1">
    <citation type="journal article" date="2016" name="Int. J. Syst. Evol. Microbiol.">
        <title>Descriptions of Anaerotaenia torta gen. nov., sp. nov. and Anaerocolumna cellulosilytica gen. nov., sp. nov. isolated from a methanogenic reactor of cattle waste.</title>
        <authorList>
            <person name="Uek A."/>
            <person name="Ohtaki Y."/>
            <person name="Kaku N."/>
            <person name="Ueki K."/>
        </authorList>
    </citation>
    <scope>NUCLEOTIDE SEQUENCE [LARGE SCALE GENOMIC DNA]</scope>
    <source>
        <strain evidence="1 2">SN021</strain>
    </source>
</reference>
<dbReference type="KEGG" id="acel:acsn021_41670"/>
<sequence length="187" mass="21761">MKKINMSLKTVVCVAILAALIFGYYKYTSNRGKQTDTNTQADELQTLLVKDLEEDYPSTPREVVKVYSRIIKVLYDKELKDSQVEKLGEQNLKLFDEALLAVNPKDTYFINLKSEIVKYKQENSSITKYAIANSEDVEYFKDKEQSFASLTVTFTVKEKSSEEKVKEKFLLRQDEEGRWKILGWEIQ</sequence>
<dbReference type="Proteomes" id="UP000515561">
    <property type="component" value="Chromosome"/>
</dbReference>
<proteinExistence type="predicted"/>
<dbReference type="InterPro" id="IPR046563">
    <property type="entry name" value="DUF6715"/>
</dbReference>